<dbReference type="AlphaFoldDB" id="A0A1Y3TXP8"/>
<reference evidence="2" key="1">
    <citation type="submission" date="2017-04" db="EMBL/GenBank/DDBJ databases">
        <title>Function of individual gut microbiota members based on whole genome sequencing of pure cultures obtained from chicken caecum.</title>
        <authorList>
            <person name="Medvecky M."/>
            <person name="Cejkova D."/>
            <person name="Polansky O."/>
            <person name="Karasova D."/>
            <person name="Kubasova T."/>
            <person name="Cizek A."/>
            <person name="Rychlik I."/>
        </authorList>
    </citation>
    <scope>NUCLEOTIDE SEQUENCE [LARGE SCALE GENOMIC DNA]</scope>
    <source>
        <strain evidence="2">An70</strain>
    </source>
</reference>
<dbReference type="PANTHER" id="PTHR10443:SF12">
    <property type="entry name" value="DIPEPTIDASE"/>
    <property type="match status" value="1"/>
</dbReference>
<evidence type="ECO:0008006" key="3">
    <source>
        <dbReference type="Google" id="ProtNLM"/>
    </source>
</evidence>
<dbReference type="InterPro" id="IPR032466">
    <property type="entry name" value="Metal_Hydrolase"/>
</dbReference>
<keyword evidence="2" id="KW-1185">Reference proteome</keyword>
<dbReference type="PROSITE" id="PS51365">
    <property type="entry name" value="RENAL_DIPEPTIDASE_2"/>
    <property type="match status" value="1"/>
</dbReference>
<accession>A0A1Y3TXP8</accession>
<protein>
    <recommendedName>
        <fullName evidence="3">Peptidase M19</fullName>
    </recommendedName>
</protein>
<dbReference type="PANTHER" id="PTHR10443">
    <property type="entry name" value="MICROSOMAL DIPEPTIDASE"/>
    <property type="match status" value="1"/>
</dbReference>
<gene>
    <name evidence="1" type="ORF">B5G21_10030</name>
</gene>
<dbReference type="GO" id="GO:0070573">
    <property type="term" value="F:metallodipeptidase activity"/>
    <property type="evidence" value="ECO:0007669"/>
    <property type="project" value="InterPro"/>
</dbReference>
<name>A0A1Y3TXP8_9ACTN</name>
<dbReference type="Gene3D" id="3.20.20.140">
    <property type="entry name" value="Metal-dependent hydrolases"/>
    <property type="match status" value="1"/>
</dbReference>
<dbReference type="GO" id="GO:0006508">
    <property type="term" value="P:proteolysis"/>
    <property type="evidence" value="ECO:0007669"/>
    <property type="project" value="InterPro"/>
</dbReference>
<evidence type="ECO:0000313" key="1">
    <source>
        <dbReference type="EMBL" id="OUN41302.1"/>
    </source>
</evidence>
<dbReference type="eggNOG" id="COG2355">
    <property type="taxonomic scope" value="Bacteria"/>
</dbReference>
<sequence length="341" mass="36653">MSYPVFDLHCDTATMLAFQNMPAELAASAGMLGQGEPPAAPDLPKPPVAADLAAGGFQLTANKIGATPWAQCFACFIPDSFEPAGAAALWEHVSCCLDRELARHGDRFSGVRSAAGIRPALAEGRIAAVRTIENARLFAHDIELVHACAERGLLMASLSWNAPGPLASGHDAPERGLTATGREALRRMEEERVILDVSHLNDVCFDEVARLAERPFVASHSNARAVCGHKRNLTDAQFAEIRDRGGIVGLNYADLFVVDDPAAMPPTFDDLSRHIEHWLDLGGERVLALGSDFDGCDPVPDIASADKMPAFQEHLEQRFGAEVTEALCGGNALAFFERFGR</sequence>
<proteinExistence type="predicted"/>
<comment type="caution">
    <text evidence="1">The sequence shown here is derived from an EMBL/GenBank/DDBJ whole genome shotgun (WGS) entry which is preliminary data.</text>
</comment>
<dbReference type="Proteomes" id="UP000196560">
    <property type="component" value="Unassembled WGS sequence"/>
</dbReference>
<organism evidence="1 2">
    <name type="scientific">Enorma massiliensis</name>
    <dbReference type="NCBI Taxonomy" id="1472761"/>
    <lineage>
        <taxon>Bacteria</taxon>
        <taxon>Bacillati</taxon>
        <taxon>Actinomycetota</taxon>
        <taxon>Coriobacteriia</taxon>
        <taxon>Coriobacteriales</taxon>
        <taxon>Coriobacteriaceae</taxon>
        <taxon>Enorma</taxon>
    </lineage>
</organism>
<dbReference type="InterPro" id="IPR008257">
    <property type="entry name" value="Pept_M19"/>
</dbReference>
<dbReference type="EMBL" id="NFHO01000016">
    <property type="protein sequence ID" value="OUN41302.1"/>
    <property type="molecule type" value="Genomic_DNA"/>
</dbReference>
<dbReference type="RefSeq" id="WP_087187045.1">
    <property type="nucleotide sequence ID" value="NZ_NFHO01000016.1"/>
</dbReference>
<dbReference type="SUPFAM" id="SSF51556">
    <property type="entry name" value="Metallo-dependent hydrolases"/>
    <property type="match status" value="1"/>
</dbReference>
<evidence type="ECO:0000313" key="2">
    <source>
        <dbReference type="Proteomes" id="UP000196560"/>
    </source>
</evidence>
<dbReference type="STRING" id="1118060.GCA_000311845_00589"/>
<dbReference type="Pfam" id="PF01244">
    <property type="entry name" value="Peptidase_M19"/>
    <property type="match status" value="1"/>
</dbReference>